<sequence length="259" mass="27816">MSLKERLEADEVVLTSWSGVPDPLTVEILAAQAFDAVTLDMQHGGHSEDSVLRCLAPVLAAGRSTLVRIPVGRFDMASRALDFGAEAVIAPMVNSLEDARAFAAAMKYPPLGQRSWGPTYAFPRHGQGTQQDWLRRSNHRTLSFAMIETRAALDCLDDILAMQGIDAIFLGPSDFSIAWTEGQQVNPTLEDMMETLAGVAGRARAAGKHAGIFLTDPGFAGRFVEMGYRLLASGSEHQLIANGASKLVASLKDSIKDGS</sequence>
<dbReference type="Pfam" id="PF03328">
    <property type="entry name" value="HpcH_HpaI"/>
    <property type="match status" value="1"/>
</dbReference>
<organism evidence="5 6">
    <name type="scientific">Aquamicrobium segne</name>
    <dbReference type="NCBI Taxonomy" id="469547"/>
    <lineage>
        <taxon>Bacteria</taxon>
        <taxon>Pseudomonadati</taxon>
        <taxon>Pseudomonadota</taxon>
        <taxon>Alphaproteobacteria</taxon>
        <taxon>Hyphomicrobiales</taxon>
        <taxon>Phyllobacteriaceae</taxon>
        <taxon>Aquamicrobium</taxon>
    </lineage>
</organism>
<comment type="similarity">
    <text evidence="1">Belongs to the HpcH/HpaI aldolase family.</text>
</comment>
<keyword evidence="2" id="KW-0479">Metal-binding</keyword>
<dbReference type="Proteomes" id="UP001596016">
    <property type="component" value="Unassembled WGS sequence"/>
</dbReference>
<dbReference type="InterPro" id="IPR040442">
    <property type="entry name" value="Pyrv_kinase-like_dom_sf"/>
</dbReference>
<comment type="caution">
    <text evidence="5">The sequence shown here is derived from an EMBL/GenBank/DDBJ whole genome shotgun (WGS) entry which is preliminary data.</text>
</comment>
<evidence type="ECO:0000259" key="4">
    <source>
        <dbReference type="Pfam" id="PF03328"/>
    </source>
</evidence>
<dbReference type="EMBL" id="JBHSLL010000018">
    <property type="protein sequence ID" value="MFC5385796.1"/>
    <property type="molecule type" value="Genomic_DNA"/>
</dbReference>
<dbReference type="Gene3D" id="3.20.20.60">
    <property type="entry name" value="Phosphoenolpyruvate-binding domains"/>
    <property type="match status" value="1"/>
</dbReference>
<name>A0ABW0GX28_9HYPH</name>
<dbReference type="PANTHER" id="PTHR30502">
    <property type="entry name" value="2-KETO-3-DEOXY-L-RHAMNONATE ALDOLASE"/>
    <property type="match status" value="1"/>
</dbReference>
<evidence type="ECO:0000313" key="5">
    <source>
        <dbReference type="EMBL" id="MFC5385796.1"/>
    </source>
</evidence>
<feature type="domain" description="HpcH/HpaI aldolase/citrate lyase" evidence="4">
    <location>
        <begin position="17"/>
        <end position="242"/>
    </location>
</feature>
<proteinExistence type="inferred from homology"/>
<protein>
    <submittedName>
        <fullName evidence="5">HpcH/HpaI aldolase/citrate lyase family protein</fullName>
    </submittedName>
</protein>
<reference evidence="6" key="1">
    <citation type="journal article" date="2019" name="Int. J. Syst. Evol. Microbiol.">
        <title>The Global Catalogue of Microorganisms (GCM) 10K type strain sequencing project: providing services to taxonomists for standard genome sequencing and annotation.</title>
        <authorList>
            <consortium name="The Broad Institute Genomics Platform"/>
            <consortium name="The Broad Institute Genome Sequencing Center for Infectious Disease"/>
            <person name="Wu L."/>
            <person name="Ma J."/>
        </authorList>
    </citation>
    <scope>NUCLEOTIDE SEQUENCE [LARGE SCALE GENOMIC DNA]</scope>
    <source>
        <strain evidence="6">CGMCC 4.1415</strain>
    </source>
</reference>
<dbReference type="SUPFAM" id="SSF51621">
    <property type="entry name" value="Phosphoenolpyruvate/pyruvate domain"/>
    <property type="match status" value="1"/>
</dbReference>
<dbReference type="InterPro" id="IPR050251">
    <property type="entry name" value="HpcH-HpaI_aldolase"/>
</dbReference>
<dbReference type="PANTHER" id="PTHR30502:SF0">
    <property type="entry name" value="PHOSPHOENOLPYRUVATE CARBOXYLASE FAMILY PROTEIN"/>
    <property type="match status" value="1"/>
</dbReference>
<evidence type="ECO:0000313" key="6">
    <source>
        <dbReference type="Proteomes" id="UP001596016"/>
    </source>
</evidence>
<evidence type="ECO:0000256" key="1">
    <source>
        <dbReference type="ARBA" id="ARBA00005568"/>
    </source>
</evidence>
<evidence type="ECO:0000256" key="3">
    <source>
        <dbReference type="ARBA" id="ARBA00023239"/>
    </source>
</evidence>
<keyword evidence="3 5" id="KW-0456">Lyase</keyword>
<gene>
    <name evidence="5" type="ORF">ACFPLB_07425</name>
</gene>
<keyword evidence="6" id="KW-1185">Reference proteome</keyword>
<dbReference type="RefSeq" id="WP_378228730.1">
    <property type="nucleotide sequence ID" value="NZ_JBHSLL010000018.1"/>
</dbReference>
<evidence type="ECO:0000256" key="2">
    <source>
        <dbReference type="ARBA" id="ARBA00022723"/>
    </source>
</evidence>
<dbReference type="InterPro" id="IPR005000">
    <property type="entry name" value="Aldolase/citrate-lyase_domain"/>
</dbReference>
<accession>A0ABW0GX28</accession>
<dbReference type="InterPro" id="IPR015813">
    <property type="entry name" value="Pyrv/PenolPyrv_kinase-like_dom"/>
</dbReference>
<dbReference type="GO" id="GO:0016829">
    <property type="term" value="F:lyase activity"/>
    <property type="evidence" value="ECO:0007669"/>
    <property type="project" value="UniProtKB-KW"/>
</dbReference>